<protein>
    <recommendedName>
        <fullName evidence="3">Cleavage and polyadenylation specificity factor 100 kDa subunit</fullName>
    </recommendedName>
</protein>
<dbReference type="AlphaFoldDB" id="A0AB34JZC4"/>
<gene>
    <name evidence="1" type="ORF">AB1Y20_020448</name>
</gene>
<dbReference type="Proteomes" id="UP001515480">
    <property type="component" value="Unassembled WGS sequence"/>
</dbReference>
<dbReference type="EMBL" id="JBGBPQ010000004">
    <property type="protein sequence ID" value="KAL1525594.1"/>
    <property type="molecule type" value="Genomic_DNA"/>
</dbReference>
<proteinExistence type="predicted"/>
<reference evidence="1 2" key="1">
    <citation type="journal article" date="2024" name="Science">
        <title>Giant polyketide synthase enzymes in the biosynthesis of giant marine polyether toxins.</title>
        <authorList>
            <person name="Fallon T.R."/>
            <person name="Shende V.V."/>
            <person name="Wierzbicki I.H."/>
            <person name="Pendleton A.L."/>
            <person name="Watervoot N.F."/>
            <person name="Auber R.P."/>
            <person name="Gonzalez D.J."/>
            <person name="Wisecaver J.H."/>
            <person name="Moore B.S."/>
        </authorList>
    </citation>
    <scope>NUCLEOTIDE SEQUENCE [LARGE SCALE GENOMIC DNA]</scope>
    <source>
        <strain evidence="1 2">12B1</strain>
    </source>
</reference>
<evidence type="ECO:0000313" key="2">
    <source>
        <dbReference type="Proteomes" id="UP001515480"/>
    </source>
</evidence>
<name>A0AB34JZC4_PRYPA</name>
<evidence type="ECO:0000313" key="1">
    <source>
        <dbReference type="EMBL" id="KAL1525594.1"/>
    </source>
</evidence>
<comment type="caution">
    <text evidence="1">The sequence shown here is derived from an EMBL/GenBank/DDBJ whole genome shotgun (WGS) entry which is preliminary data.</text>
</comment>
<keyword evidence="2" id="KW-1185">Reference proteome</keyword>
<accession>A0AB34JZC4</accession>
<sequence length="101" mass="10931">MPAPPVQSTVPLFAFAGSEQCASLSRMLVVTPSRRDSQGVVNLPPRLAPDVFCVVHSSGAAVGRLISKRLENSMDNQCCRTGPFITMSTVQSLQHTKFLKE</sequence>
<organism evidence="1 2">
    <name type="scientific">Prymnesium parvum</name>
    <name type="common">Toxic golden alga</name>
    <dbReference type="NCBI Taxonomy" id="97485"/>
    <lineage>
        <taxon>Eukaryota</taxon>
        <taxon>Haptista</taxon>
        <taxon>Haptophyta</taxon>
        <taxon>Prymnesiophyceae</taxon>
        <taxon>Prymnesiales</taxon>
        <taxon>Prymnesiaceae</taxon>
        <taxon>Prymnesium</taxon>
    </lineage>
</organism>
<evidence type="ECO:0008006" key="3">
    <source>
        <dbReference type="Google" id="ProtNLM"/>
    </source>
</evidence>